<evidence type="ECO:0000313" key="3">
    <source>
        <dbReference type="Proteomes" id="UP000277579"/>
    </source>
</evidence>
<dbReference type="SUPFAM" id="SSF52777">
    <property type="entry name" value="CoA-dependent acyltransferases"/>
    <property type="match status" value="1"/>
</dbReference>
<protein>
    <submittedName>
        <fullName evidence="2">Chloramphenicol O-acetyltransferase type A</fullName>
    </submittedName>
</protein>
<dbReference type="InterPro" id="IPR023213">
    <property type="entry name" value="CAT-like_dom_sf"/>
</dbReference>
<keyword evidence="2" id="KW-0808">Transferase</keyword>
<dbReference type="EMBL" id="RBLC01000001">
    <property type="protein sequence ID" value="RKS26501.1"/>
    <property type="molecule type" value="Genomic_DNA"/>
</dbReference>
<dbReference type="OrthoDB" id="9801766at2"/>
<dbReference type="PANTHER" id="PTHR38474:SF1">
    <property type="entry name" value="SLR0299 PROTEIN"/>
    <property type="match status" value="1"/>
</dbReference>
<dbReference type="InterPro" id="IPR001707">
    <property type="entry name" value="Cmp_AcTrfase"/>
</dbReference>
<dbReference type="GO" id="GO:0008811">
    <property type="term" value="F:chloramphenicol O-acetyltransferase activity"/>
    <property type="evidence" value="ECO:0007669"/>
    <property type="project" value="InterPro"/>
</dbReference>
<dbReference type="Pfam" id="PF00302">
    <property type="entry name" value="CAT"/>
    <property type="match status" value="1"/>
</dbReference>
<proteinExistence type="predicted"/>
<sequence>MKTKLDLNNWPRKEHFEFFSKFEEPFFGLTATIDCTKAYETSKKKGVSFFLYYLHKTLAAVNAVENFHYRISEGEVYRYDKVNASPTLTREDNTFGFSLVEFFPDFETFEAKALEEIERVRNTPGLFTRSFEVDNLIHFSAIPWVDFTSLSHARSFTFPDSCPKISIGKMVLHENGKRTMSVSVHVHHGLMDGFHVGEFINKFQEFMDS</sequence>
<reference evidence="2 3" key="1">
    <citation type="submission" date="2018-10" db="EMBL/GenBank/DDBJ databases">
        <title>Genomic Encyclopedia of Archaeal and Bacterial Type Strains, Phase II (KMG-II): from individual species to whole genera.</title>
        <authorList>
            <person name="Goeker M."/>
        </authorList>
    </citation>
    <scope>NUCLEOTIDE SEQUENCE [LARGE SCALE GENOMIC DNA]</scope>
    <source>
        <strain evidence="2 3">DSM 29537</strain>
    </source>
</reference>
<dbReference type="PANTHER" id="PTHR38474">
    <property type="entry name" value="SLR0299 PROTEIN"/>
    <property type="match status" value="1"/>
</dbReference>
<dbReference type="SMART" id="SM01059">
    <property type="entry name" value="CAT"/>
    <property type="match status" value="1"/>
</dbReference>
<keyword evidence="3" id="KW-1185">Reference proteome</keyword>
<dbReference type="Proteomes" id="UP000277579">
    <property type="component" value="Unassembled WGS sequence"/>
</dbReference>
<feature type="active site" description="Proton acceptor" evidence="1">
    <location>
        <position position="188"/>
    </location>
</feature>
<gene>
    <name evidence="2" type="ORF">CLV94_1559</name>
</gene>
<dbReference type="AlphaFoldDB" id="A0A495MKL6"/>
<evidence type="ECO:0000313" key="2">
    <source>
        <dbReference type="EMBL" id="RKS26501.1"/>
    </source>
</evidence>
<dbReference type="PIRSF" id="PIRSF000440">
    <property type="entry name" value="CAT"/>
    <property type="match status" value="1"/>
</dbReference>
<organism evidence="2 3">
    <name type="scientific">Flavobacterium endophyticum</name>
    <dbReference type="NCBI Taxonomy" id="1540163"/>
    <lineage>
        <taxon>Bacteria</taxon>
        <taxon>Pseudomonadati</taxon>
        <taxon>Bacteroidota</taxon>
        <taxon>Flavobacteriia</taxon>
        <taxon>Flavobacteriales</taxon>
        <taxon>Flavobacteriaceae</taxon>
        <taxon>Flavobacterium</taxon>
    </lineage>
</organism>
<dbReference type="RefSeq" id="WP_121375817.1">
    <property type="nucleotide sequence ID" value="NZ_RBLC01000001.1"/>
</dbReference>
<name>A0A495MKL6_9FLAO</name>
<comment type="caution">
    <text evidence="2">The sequence shown here is derived from an EMBL/GenBank/DDBJ whole genome shotgun (WGS) entry which is preliminary data.</text>
</comment>
<accession>A0A495MKL6</accession>
<evidence type="ECO:0000256" key="1">
    <source>
        <dbReference type="PIRSR" id="PIRSR000440-1"/>
    </source>
</evidence>
<dbReference type="Gene3D" id="3.30.559.10">
    <property type="entry name" value="Chloramphenicol acetyltransferase-like domain"/>
    <property type="match status" value="1"/>
</dbReference>